<keyword evidence="2 9" id="KW-1003">Cell membrane</keyword>
<keyword evidence="6 9" id="KW-0378">Hydrolase</keyword>
<dbReference type="UniPathway" id="UPA00665"/>
<dbReference type="RefSeq" id="WP_148402029.1">
    <property type="nucleotide sequence ID" value="NZ_VSKK01000001.1"/>
</dbReference>
<dbReference type="PANTHER" id="PTHR33695">
    <property type="entry name" value="LIPOPROTEIN SIGNAL PEPTIDASE"/>
    <property type="match status" value="1"/>
</dbReference>
<dbReference type="OrthoDB" id="9810259at2"/>
<evidence type="ECO:0000256" key="7">
    <source>
        <dbReference type="ARBA" id="ARBA00022989"/>
    </source>
</evidence>
<evidence type="ECO:0000256" key="8">
    <source>
        <dbReference type="ARBA" id="ARBA00023136"/>
    </source>
</evidence>
<comment type="similarity">
    <text evidence="1 9 10">Belongs to the peptidase A8 family.</text>
</comment>
<proteinExistence type="inferred from homology"/>
<accession>A0A5D0R9W1</accession>
<protein>
    <recommendedName>
        <fullName evidence="9">Lipoprotein signal peptidase</fullName>
        <ecNumber evidence="9">3.4.23.36</ecNumber>
    </recommendedName>
    <alternativeName>
        <fullName evidence="9">Prolipoprotein signal peptidase</fullName>
    </alternativeName>
    <alternativeName>
        <fullName evidence="9">Signal peptidase II</fullName>
        <shortName evidence="9">SPase II</shortName>
    </alternativeName>
</protein>
<feature type="transmembrane region" description="Helical" evidence="9">
    <location>
        <begin position="94"/>
        <end position="112"/>
    </location>
</feature>
<evidence type="ECO:0000256" key="6">
    <source>
        <dbReference type="ARBA" id="ARBA00022801"/>
    </source>
</evidence>
<comment type="subcellular location">
    <subcellularLocation>
        <location evidence="9">Cell membrane</location>
        <topology evidence="9">Multi-pass membrane protein</topology>
    </subcellularLocation>
</comment>
<comment type="function">
    <text evidence="9">This protein specifically catalyzes the removal of signal peptides from prolipoproteins.</text>
</comment>
<evidence type="ECO:0000256" key="1">
    <source>
        <dbReference type="ARBA" id="ARBA00006139"/>
    </source>
</evidence>
<dbReference type="PANTHER" id="PTHR33695:SF1">
    <property type="entry name" value="LIPOPROTEIN SIGNAL PEPTIDASE"/>
    <property type="match status" value="1"/>
</dbReference>
<comment type="catalytic activity">
    <reaction evidence="9">
        <text>Release of signal peptides from bacterial membrane prolipoproteins. Hydrolyzes -Xaa-Yaa-Zaa-|-(S,diacylglyceryl)Cys-, in which Xaa is hydrophobic (preferably Leu), and Yaa (Ala or Ser) and Zaa (Gly or Ala) have small, neutral side chains.</text>
        <dbReference type="EC" id="3.4.23.36"/>
    </reaction>
</comment>
<evidence type="ECO:0000313" key="12">
    <source>
        <dbReference type="Proteomes" id="UP000323720"/>
    </source>
</evidence>
<dbReference type="Proteomes" id="UP000323720">
    <property type="component" value="Unassembled WGS sequence"/>
</dbReference>
<dbReference type="InterPro" id="IPR001872">
    <property type="entry name" value="Peptidase_A8"/>
</dbReference>
<dbReference type="AlphaFoldDB" id="A0A5D0R9W1"/>
<dbReference type="Pfam" id="PF01252">
    <property type="entry name" value="Peptidase_A8"/>
    <property type="match status" value="1"/>
</dbReference>
<dbReference type="EMBL" id="VSKK01000001">
    <property type="protein sequence ID" value="TYB78292.1"/>
    <property type="molecule type" value="Genomic_DNA"/>
</dbReference>
<dbReference type="GO" id="GO:0005886">
    <property type="term" value="C:plasma membrane"/>
    <property type="evidence" value="ECO:0007669"/>
    <property type="project" value="UniProtKB-SubCell"/>
</dbReference>
<dbReference type="GO" id="GO:0004190">
    <property type="term" value="F:aspartic-type endopeptidase activity"/>
    <property type="evidence" value="ECO:0007669"/>
    <property type="project" value="UniProtKB-UniRule"/>
</dbReference>
<comment type="caution">
    <text evidence="11">The sequence shown here is derived from an EMBL/GenBank/DDBJ whole genome shotgun (WGS) entry which is preliminary data.</text>
</comment>
<keyword evidence="4 9" id="KW-0812">Transmembrane</keyword>
<feature type="active site" evidence="9">
    <location>
        <position position="141"/>
    </location>
</feature>
<gene>
    <name evidence="9 11" type="primary">lspA</name>
    <name evidence="11" type="ORF">ES674_00485</name>
</gene>
<evidence type="ECO:0000256" key="3">
    <source>
        <dbReference type="ARBA" id="ARBA00022670"/>
    </source>
</evidence>
<evidence type="ECO:0000256" key="9">
    <source>
        <dbReference type="HAMAP-Rule" id="MF_00161"/>
    </source>
</evidence>
<sequence length="167" mass="18240">MKISRTTWIILLIVFNIAIDQITKIIVRADVIPGSQTPIIGDYLTLHNVENSGAFLGMGSDFPPTLRLIVLLILPTLVLGYVVYYIIKTKSLDKFSLIGFCCIVGGGAANVYDRIVYGSVTDFFHIDLGGVFRTGIFNVADMSVMFGMGLLLIATFKGKKAVKETAQ</sequence>
<keyword evidence="12" id="KW-1185">Reference proteome</keyword>
<evidence type="ECO:0000256" key="2">
    <source>
        <dbReference type="ARBA" id="ARBA00022475"/>
    </source>
</evidence>
<reference evidence="11 12" key="1">
    <citation type="submission" date="2019-08" db="EMBL/GenBank/DDBJ databases">
        <title>Genomes of Antarctic Bizionia species.</title>
        <authorList>
            <person name="Bowman J.P."/>
        </authorList>
    </citation>
    <scope>NUCLEOTIDE SEQUENCE [LARGE SCALE GENOMIC DNA]</scope>
    <source>
        <strain evidence="11 12">ADA-4</strain>
    </source>
</reference>
<evidence type="ECO:0000313" key="11">
    <source>
        <dbReference type="EMBL" id="TYB78292.1"/>
    </source>
</evidence>
<feature type="transmembrane region" description="Helical" evidence="9">
    <location>
        <begin position="7"/>
        <end position="27"/>
    </location>
</feature>
<keyword evidence="8 9" id="KW-0472">Membrane</keyword>
<keyword evidence="3 9" id="KW-0645">Protease</keyword>
<organism evidence="11 12">
    <name type="scientific">Bizionia myxarmorum</name>
    <dbReference type="NCBI Taxonomy" id="291186"/>
    <lineage>
        <taxon>Bacteria</taxon>
        <taxon>Pseudomonadati</taxon>
        <taxon>Bacteroidota</taxon>
        <taxon>Flavobacteriia</taxon>
        <taxon>Flavobacteriales</taxon>
        <taxon>Flavobacteriaceae</taxon>
        <taxon>Bizionia</taxon>
    </lineage>
</organism>
<keyword evidence="7 9" id="KW-1133">Transmembrane helix</keyword>
<dbReference type="HAMAP" id="MF_00161">
    <property type="entry name" value="LspA"/>
    <property type="match status" value="1"/>
</dbReference>
<evidence type="ECO:0000256" key="5">
    <source>
        <dbReference type="ARBA" id="ARBA00022750"/>
    </source>
</evidence>
<dbReference type="EC" id="3.4.23.36" evidence="9"/>
<feature type="transmembrane region" description="Helical" evidence="9">
    <location>
        <begin position="66"/>
        <end position="87"/>
    </location>
</feature>
<dbReference type="NCBIfam" id="TIGR00077">
    <property type="entry name" value="lspA"/>
    <property type="match status" value="1"/>
</dbReference>
<dbReference type="GO" id="GO:0006508">
    <property type="term" value="P:proteolysis"/>
    <property type="evidence" value="ECO:0007669"/>
    <property type="project" value="UniProtKB-KW"/>
</dbReference>
<feature type="active site" evidence="9">
    <location>
        <position position="122"/>
    </location>
</feature>
<feature type="transmembrane region" description="Helical" evidence="9">
    <location>
        <begin position="132"/>
        <end position="154"/>
    </location>
</feature>
<name>A0A5D0R9W1_9FLAO</name>
<evidence type="ECO:0000256" key="4">
    <source>
        <dbReference type="ARBA" id="ARBA00022692"/>
    </source>
</evidence>
<keyword evidence="5 9" id="KW-0064">Aspartyl protease</keyword>
<comment type="pathway">
    <text evidence="9">Protein modification; lipoprotein biosynthesis (signal peptide cleavage).</text>
</comment>
<dbReference type="PRINTS" id="PR00781">
    <property type="entry name" value="LIPOSIGPTASE"/>
</dbReference>
<evidence type="ECO:0000256" key="10">
    <source>
        <dbReference type="RuleBase" id="RU004181"/>
    </source>
</evidence>